<dbReference type="InterPro" id="IPR028889">
    <property type="entry name" value="USP"/>
</dbReference>
<dbReference type="Proteomes" id="UP001217089">
    <property type="component" value="Unassembled WGS sequence"/>
</dbReference>
<evidence type="ECO:0000259" key="4">
    <source>
        <dbReference type="PROSITE" id="PS50235"/>
    </source>
</evidence>
<dbReference type="Pfam" id="PF00443">
    <property type="entry name" value="UCH"/>
    <property type="match status" value="1"/>
</dbReference>
<evidence type="ECO:0000313" key="5">
    <source>
        <dbReference type="EMBL" id="KAJ8316491.1"/>
    </source>
</evidence>
<keyword evidence="6" id="KW-1185">Reference proteome</keyword>
<dbReference type="InterPro" id="IPR050164">
    <property type="entry name" value="Peptidase_C19"/>
</dbReference>
<dbReference type="SUPFAM" id="SSF54001">
    <property type="entry name" value="Cysteine proteinases"/>
    <property type="match status" value="1"/>
</dbReference>
<feature type="region of interest" description="Disordered" evidence="2">
    <location>
        <begin position="172"/>
        <end position="204"/>
    </location>
</feature>
<evidence type="ECO:0000313" key="6">
    <source>
        <dbReference type="Proteomes" id="UP001217089"/>
    </source>
</evidence>
<dbReference type="Gene3D" id="3.90.70.10">
    <property type="entry name" value="Cysteine proteinases"/>
    <property type="match status" value="1"/>
</dbReference>
<dbReference type="InterPro" id="IPR001394">
    <property type="entry name" value="Peptidase_C19_UCH"/>
</dbReference>
<gene>
    <name evidence="5" type="ORF">KUTeg_006505</name>
</gene>
<keyword evidence="3" id="KW-0732">Signal</keyword>
<keyword evidence="1" id="KW-0175">Coiled coil</keyword>
<protein>
    <recommendedName>
        <fullName evidence="4">USP domain-containing protein</fullName>
    </recommendedName>
</protein>
<feature type="compositionally biased region" description="Polar residues" evidence="2">
    <location>
        <begin position="403"/>
        <end position="415"/>
    </location>
</feature>
<organism evidence="5 6">
    <name type="scientific">Tegillarca granosa</name>
    <name type="common">Malaysian cockle</name>
    <name type="synonym">Anadara granosa</name>
    <dbReference type="NCBI Taxonomy" id="220873"/>
    <lineage>
        <taxon>Eukaryota</taxon>
        <taxon>Metazoa</taxon>
        <taxon>Spiralia</taxon>
        <taxon>Lophotrochozoa</taxon>
        <taxon>Mollusca</taxon>
        <taxon>Bivalvia</taxon>
        <taxon>Autobranchia</taxon>
        <taxon>Pteriomorphia</taxon>
        <taxon>Arcoida</taxon>
        <taxon>Arcoidea</taxon>
        <taxon>Arcidae</taxon>
        <taxon>Tegillarca</taxon>
    </lineage>
</organism>
<feature type="coiled-coil region" evidence="1">
    <location>
        <begin position="239"/>
        <end position="266"/>
    </location>
</feature>
<evidence type="ECO:0000256" key="1">
    <source>
        <dbReference type="SAM" id="Coils"/>
    </source>
</evidence>
<dbReference type="PANTHER" id="PTHR24006:SF944">
    <property type="entry name" value="UBIQUITIN CARBOXYL-TERMINAL HYDROLASE"/>
    <property type="match status" value="1"/>
</dbReference>
<feature type="domain" description="USP" evidence="4">
    <location>
        <begin position="1"/>
        <end position="335"/>
    </location>
</feature>
<dbReference type="InterPro" id="IPR038765">
    <property type="entry name" value="Papain-like_cys_pep_sf"/>
</dbReference>
<feature type="signal peptide" evidence="3">
    <location>
        <begin position="1"/>
        <end position="24"/>
    </location>
</feature>
<feature type="chain" id="PRO_5045317673" description="USP domain-containing protein" evidence="3">
    <location>
        <begin position="25"/>
        <end position="617"/>
    </location>
</feature>
<feature type="region of interest" description="Disordered" evidence="2">
    <location>
        <begin position="379"/>
        <end position="415"/>
    </location>
</feature>
<evidence type="ECO:0000256" key="3">
    <source>
        <dbReference type="SAM" id="SignalP"/>
    </source>
</evidence>
<evidence type="ECO:0000256" key="2">
    <source>
        <dbReference type="SAM" id="MobiDB-lite"/>
    </source>
</evidence>
<comment type="caution">
    <text evidence="5">The sequence shown here is derived from an EMBL/GenBank/DDBJ whole genome shotgun (WGS) entry which is preliminary data.</text>
</comment>
<dbReference type="PROSITE" id="PS50235">
    <property type="entry name" value="USP_3"/>
    <property type="match status" value="1"/>
</dbReference>
<reference evidence="5 6" key="1">
    <citation type="submission" date="2022-12" db="EMBL/GenBank/DDBJ databases">
        <title>Chromosome-level genome of Tegillarca granosa.</title>
        <authorList>
            <person name="Kim J."/>
        </authorList>
    </citation>
    <scope>NUCLEOTIDE SEQUENCE [LARGE SCALE GENOMIC DNA]</scope>
    <source>
        <strain evidence="5">Teg-2019</strain>
        <tissue evidence="5">Adductor muscle</tissue>
    </source>
</reference>
<name>A0ABQ9FGN6_TEGGR</name>
<accession>A0ABQ9FGN6</accession>
<dbReference type="PANTHER" id="PTHR24006">
    <property type="entry name" value="UBIQUITIN CARBOXYL-TERMINAL HYDROLASE"/>
    <property type="match status" value="1"/>
</dbReference>
<sequence>MATMVVVVVVTSVLVMIKAGSGEAYGVSDGIDDDIGKGFSNDETFGQFPLQVNGFRDIHESLEAATAQGEIETVSSDTTQKSGQELWFTRLPPVLTFELSRFQFNQQIGRPEKIHNKIEFPQVIYMDRFNHYGSGSKKVPLQDVLSYALEFAHSKPESTCLTLSQDVEMESPRPHCSSMLTDSPVKSPSADVPMATSSTTVLSTPPRCTKTTAIISNPAPKHVTEGELRVLQDCLHRWRTEVEQDVRELQENINGLEDSVNSMYSDESMCQVSIFLVHEGQAASGHYWAYIYDKNKHWLKYNDITVSEASWEELVKESVGGYHNASAYCLMYIDKSRLIEKESDEEEHHIDSLPDDLKIAVLEDNKKFAHEIEEWDREQARKAAGSGGGGDADVTVVSESKPAPSTSTVATQTSQPQKLSLAQIHAQMTYTDTIRAVSFAVELEVFKTRGPELALKHTLCTCFFRTKEIRQAAIRKLEQTRTSAEGETIEKQCQHINDIATHHFETHDDVTDSLNLMNTYVLPCLTLLLQSDYDDDTSAAEEIREKWCAFLGQEIGDKKIEKLQDFLSKLFDQPAEIKVPQPPVVHISDLKDLYKNYLTWIDTADRSGYLERALKSK</sequence>
<proteinExistence type="predicted"/>
<dbReference type="EMBL" id="JARBDR010000328">
    <property type="protein sequence ID" value="KAJ8316491.1"/>
    <property type="molecule type" value="Genomic_DNA"/>
</dbReference>